<dbReference type="SUPFAM" id="SSF56235">
    <property type="entry name" value="N-terminal nucleophile aminohydrolases (Ntn hydrolases)"/>
    <property type="match status" value="1"/>
</dbReference>
<keyword evidence="2" id="KW-1185">Reference proteome</keyword>
<dbReference type="PANTHER" id="PTHR43881">
    <property type="entry name" value="GAMMA-GLUTAMYLTRANSPEPTIDASE (AFU_ORTHOLOGUE AFUA_4G13580)"/>
    <property type="match status" value="1"/>
</dbReference>
<protein>
    <submittedName>
        <fullName evidence="1">Gamma-glutamyltransferase family protein</fullName>
    </submittedName>
</protein>
<evidence type="ECO:0000313" key="2">
    <source>
        <dbReference type="Proteomes" id="UP000323258"/>
    </source>
</evidence>
<dbReference type="PRINTS" id="PR01210">
    <property type="entry name" value="GGTRANSPTASE"/>
</dbReference>
<dbReference type="PANTHER" id="PTHR43881:SF1">
    <property type="entry name" value="GAMMA-GLUTAMYLTRANSPEPTIDASE (AFU_ORTHOLOGUE AFUA_4G13580)"/>
    <property type="match status" value="1"/>
</dbReference>
<dbReference type="EMBL" id="VSZS01000055">
    <property type="protein sequence ID" value="TYR34669.1"/>
    <property type="molecule type" value="Genomic_DNA"/>
</dbReference>
<keyword evidence="1" id="KW-0808">Transferase</keyword>
<dbReference type="InterPro" id="IPR043137">
    <property type="entry name" value="GGT_ssub_C"/>
</dbReference>
<proteinExistence type="predicted"/>
<organism evidence="1 2">
    <name type="scientific">Neoaquamicrobium microcysteis</name>
    <dbReference type="NCBI Taxonomy" id="2682781"/>
    <lineage>
        <taxon>Bacteria</taxon>
        <taxon>Pseudomonadati</taxon>
        <taxon>Pseudomonadota</taxon>
        <taxon>Alphaproteobacteria</taxon>
        <taxon>Hyphomicrobiales</taxon>
        <taxon>Phyllobacteriaceae</taxon>
        <taxon>Neoaquamicrobium</taxon>
    </lineage>
</organism>
<accession>A0A5D4H3S4</accession>
<dbReference type="InterPro" id="IPR043138">
    <property type="entry name" value="GGT_lsub"/>
</dbReference>
<comment type="caution">
    <text evidence="1">The sequence shown here is derived from an EMBL/GenBank/DDBJ whole genome shotgun (WGS) entry which is preliminary data.</text>
</comment>
<reference evidence="1 2" key="1">
    <citation type="submission" date="2019-08" db="EMBL/GenBank/DDBJ databases">
        <authorList>
            <person name="Seo Y.L."/>
        </authorList>
    </citation>
    <scope>NUCLEOTIDE SEQUENCE [LARGE SCALE GENOMIC DNA]</scope>
    <source>
        <strain evidence="1 2">MaA-C15</strain>
    </source>
</reference>
<dbReference type="GO" id="GO:0016740">
    <property type="term" value="F:transferase activity"/>
    <property type="evidence" value="ECO:0007669"/>
    <property type="project" value="UniProtKB-KW"/>
</dbReference>
<dbReference type="Pfam" id="PF01019">
    <property type="entry name" value="G_glu_transpept"/>
    <property type="match status" value="1"/>
</dbReference>
<dbReference type="OrthoDB" id="9781342at2"/>
<dbReference type="Proteomes" id="UP000323258">
    <property type="component" value="Unassembled WGS sequence"/>
</dbReference>
<sequence>MAATSHPLATATALSVLKDGGNAVDAAIAASATLCVVEPHMTGIGGDCFVILAEPDGSVHGLNGSGRAPAAADAAWYRDNGYETMPQTGVHAITAPGAVDAWARLAERFGTLGFDRLFADAIHYADEGFAVHARVARDWAMHGEALRKDEGASRHCLIGGHAPAAGTRFRFQALARTLEAIARGGARAFYEGEIAAEMAATVRAGGGFLTEADLAAVEADWVTPISVRYGGHDVLEIPPNGQGITALILLRLMEARGVGRFERGSAARHHMEIEAARLAYSVRDHLVADPSSMTRTPEELLSDSFIEQLAAQMLEDRRNPSIRIPPMPGSDTVYLTVVDRDRRAVSFINSIYSAFGSKVVTPKSGIALQNRGGCFTLEQGHANELRGGRKPMHTIIPAMALKDGKAAVSFGVMGGDYQPMGHAHVLSNLVDHGMDAQEAIDDARLFWGDDGVLDAEIGISADVRAQLTAMGHQVRNAASPHGGGQMIVIDHANGFLVGASDPRKDGCALGW</sequence>
<dbReference type="InterPro" id="IPR029055">
    <property type="entry name" value="Ntn_hydrolases_N"/>
</dbReference>
<name>A0A5D4H3S4_9HYPH</name>
<dbReference type="Gene3D" id="1.10.246.130">
    <property type="match status" value="1"/>
</dbReference>
<dbReference type="Gene3D" id="3.60.20.40">
    <property type="match status" value="1"/>
</dbReference>
<gene>
    <name evidence="1" type="ORF">FY036_04260</name>
</gene>
<dbReference type="AlphaFoldDB" id="A0A5D4H3S4"/>
<dbReference type="InterPro" id="IPR052896">
    <property type="entry name" value="GGT-like_enzyme"/>
</dbReference>
<evidence type="ECO:0000313" key="1">
    <source>
        <dbReference type="EMBL" id="TYR34669.1"/>
    </source>
</evidence>
<reference evidence="1 2" key="2">
    <citation type="submission" date="2019-09" db="EMBL/GenBank/DDBJ databases">
        <title>Mesorhizobium sp. MaA-C15 isolated from Microcystis aeruginosa.</title>
        <authorList>
            <person name="Jeong S.E."/>
            <person name="Jin H.M."/>
            <person name="Jeon C.O."/>
        </authorList>
    </citation>
    <scope>NUCLEOTIDE SEQUENCE [LARGE SCALE GENOMIC DNA]</scope>
    <source>
        <strain evidence="1 2">MaA-C15</strain>
    </source>
</reference>